<dbReference type="Pfam" id="PF00089">
    <property type="entry name" value="Trypsin"/>
    <property type="match status" value="1"/>
</dbReference>
<keyword evidence="6" id="KW-1185">Reference proteome</keyword>
<dbReference type="GO" id="GO:0004252">
    <property type="term" value="F:serine-type endopeptidase activity"/>
    <property type="evidence" value="ECO:0007669"/>
    <property type="project" value="UniProtKB-EC"/>
</dbReference>
<dbReference type="RefSeq" id="WP_073583055.1">
    <property type="nucleotide sequence ID" value="NZ_FRFG01000028.1"/>
</dbReference>
<sequence length="544" mass="59028">MKKCISAALAGLTLPVSLISVAQTDLTSLINTTPLAPYTVSQVSDAGVQTTDTAQNELKWPFMAAVYHKYRRYDDTDASRACSATFLGGRYLMTSGRCGATLSDGLEDYAIVGINDLNHVGSEGQKVAIRHVYLPDNYQAVTPLSDSFAKPSLHDIAIIELEYEASGTPVKLAPETLADALISGDVMTVMGWKNASDQGFTYSKSLNQSELPYVDRSTCQNLGGNYIYVGDDAVCAGDIADVKGACTGDSGSPLMINHDGTFKQVGIASWGNECSQADPYGVYTSIAKYSDWIKARTSGVSYVQQNVSVTVNKKALVTIPVKNYSDKAFAITGFELPEGVTIFDNQCADEVAQFKSCSVVARVDREKAGLNPEDYDTELKLKMQTSHPEASELPVTIHFNNNYDKEDTFEPGMYLLKKTSVSANKITLVKVQVPNHTGEAFSISDFELADGVTIYDNRCPDVLAENDTCSVIVRVDREKAGMNPEDYDTEVNLSLYIRMSQSGDSVLPAIIHFSGSYQSDDTYDPGMSPSEFPGTPEDLENGLD</sequence>
<evidence type="ECO:0000313" key="6">
    <source>
        <dbReference type="Proteomes" id="UP000184600"/>
    </source>
</evidence>
<proteinExistence type="predicted"/>
<feature type="signal peptide" evidence="3">
    <location>
        <begin position="1"/>
        <end position="22"/>
    </location>
</feature>
<keyword evidence="1" id="KW-1015">Disulfide bond</keyword>
<dbReference type="InterPro" id="IPR001314">
    <property type="entry name" value="Peptidase_S1A"/>
</dbReference>
<dbReference type="STRING" id="1117707.VQ7734_02531"/>
<evidence type="ECO:0000256" key="2">
    <source>
        <dbReference type="SAM" id="MobiDB-lite"/>
    </source>
</evidence>
<protein>
    <submittedName>
        <fullName evidence="5">Trypsin</fullName>
        <ecNumber evidence="5">3.4.21.4</ecNumber>
    </submittedName>
</protein>
<dbReference type="PROSITE" id="PS50240">
    <property type="entry name" value="TRYPSIN_DOM"/>
    <property type="match status" value="1"/>
</dbReference>
<name>A0A1M7YW05_9VIBR</name>
<accession>A0A1M7YW05</accession>
<evidence type="ECO:0000259" key="4">
    <source>
        <dbReference type="PROSITE" id="PS50240"/>
    </source>
</evidence>
<reference evidence="6" key="1">
    <citation type="submission" date="2016-12" db="EMBL/GenBank/DDBJ databases">
        <authorList>
            <person name="Rodrigo-Torres L."/>
            <person name="Arahal R.D."/>
            <person name="Lucena T."/>
        </authorList>
    </citation>
    <scope>NUCLEOTIDE SEQUENCE [LARGE SCALE GENOMIC DNA]</scope>
</reference>
<evidence type="ECO:0000256" key="3">
    <source>
        <dbReference type="SAM" id="SignalP"/>
    </source>
</evidence>
<dbReference type="InterPro" id="IPR033116">
    <property type="entry name" value="TRYPSIN_SER"/>
</dbReference>
<dbReference type="PANTHER" id="PTHR24260:SF136">
    <property type="entry name" value="GH08193P-RELATED"/>
    <property type="match status" value="1"/>
</dbReference>
<dbReference type="InterPro" id="IPR043504">
    <property type="entry name" value="Peptidase_S1_PA_chymotrypsin"/>
</dbReference>
<dbReference type="EMBL" id="FRFG01000028">
    <property type="protein sequence ID" value="SHO56762.1"/>
    <property type="molecule type" value="Genomic_DNA"/>
</dbReference>
<dbReference type="Proteomes" id="UP000184600">
    <property type="component" value="Unassembled WGS sequence"/>
</dbReference>
<dbReference type="PROSITE" id="PS00135">
    <property type="entry name" value="TRYPSIN_SER"/>
    <property type="match status" value="1"/>
</dbReference>
<organism evidence="5 6">
    <name type="scientific">Vibrio quintilis</name>
    <dbReference type="NCBI Taxonomy" id="1117707"/>
    <lineage>
        <taxon>Bacteria</taxon>
        <taxon>Pseudomonadati</taxon>
        <taxon>Pseudomonadota</taxon>
        <taxon>Gammaproteobacteria</taxon>
        <taxon>Vibrionales</taxon>
        <taxon>Vibrionaceae</taxon>
        <taxon>Vibrio</taxon>
    </lineage>
</organism>
<evidence type="ECO:0000313" key="5">
    <source>
        <dbReference type="EMBL" id="SHO56762.1"/>
    </source>
</evidence>
<dbReference type="InterPro" id="IPR051333">
    <property type="entry name" value="CLIP_Serine_Protease"/>
</dbReference>
<dbReference type="SMART" id="SM00020">
    <property type="entry name" value="Tryp_SPc"/>
    <property type="match status" value="1"/>
</dbReference>
<keyword evidence="5" id="KW-0378">Hydrolase</keyword>
<feature type="chain" id="PRO_5009929923" evidence="3">
    <location>
        <begin position="23"/>
        <end position="544"/>
    </location>
</feature>
<dbReference type="GO" id="GO:0006508">
    <property type="term" value="P:proteolysis"/>
    <property type="evidence" value="ECO:0007669"/>
    <property type="project" value="InterPro"/>
</dbReference>
<dbReference type="InterPro" id="IPR001254">
    <property type="entry name" value="Trypsin_dom"/>
</dbReference>
<dbReference type="OrthoDB" id="9813836at2"/>
<dbReference type="CDD" id="cd00190">
    <property type="entry name" value="Tryp_SPc"/>
    <property type="match status" value="1"/>
</dbReference>
<dbReference type="Gene3D" id="2.40.10.10">
    <property type="entry name" value="Trypsin-like serine proteases"/>
    <property type="match status" value="1"/>
</dbReference>
<dbReference type="AlphaFoldDB" id="A0A1M7YW05"/>
<evidence type="ECO:0000256" key="1">
    <source>
        <dbReference type="ARBA" id="ARBA00023157"/>
    </source>
</evidence>
<dbReference type="EC" id="3.4.21.4" evidence="5"/>
<dbReference type="PANTHER" id="PTHR24260">
    <property type="match status" value="1"/>
</dbReference>
<dbReference type="InterPro" id="IPR009003">
    <property type="entry name" value="Peptidase_S1_PA"/>
</dbReference>
<gene>
    <name evidence="5" type="ORF">VQ7734_02531</name>
</gene>
<feature type="domain" description="Peptidase S1" evidence="4">
    <location>
        <begin position="44"/>
        <end position="298"/>
    </location>
</feature>
<keyword evidence="3" id="KW-0732">Signal</keyword>
<dbReference type="PRINTS" id="PR00722">
    <property type="entry name" value="CHYMOTRYPSIN"/>
</dbReference>
<feature type="region of interest" description="Disordered" evidence="2">
    <location>
        <begin position="520"/>
        <end position="544"/>
    </location>
</feature>
<dbReference type="SUPFAM" id="SSF50494">
    <property type="entry name" value="Trypsin-like serine proteases"/>
    <property type="match status" value="1"/>
</dbReference>